<dbReference type="EMBL" id="ODYU01008836">
    <property type="protein sequence ID" value="SOQ52786.1"/>
    <property type="molecule type" value="Genomic_DNA"/>
</dbReference>
<accession>A0A2H1WIK1</accession>
<reference evidence="1" key="1">
    <citation type="submission" date="2016-07" db="EMBL/GenBank/DDBJ databases">
        <authorList>
            <person name="Bretaudeau A."/>
        </authorList>
    </citation>
    <scope>NUCLEOTIDE SEQUENCE</scope>
    <source>
        <strain evidence="1">Rice</strain>
        <tissue evidence="1">Whole body</tissue>
    </source>
</reference>
<dbReference type="AlphaFoldDB" id="A0A2H1WIK1"/>
<proteinExistence type="predicted"/>
<evidence type="ECO:0000313" key="1">
    <source>
        <dbReference type="EMBL" id="SOQ52786.1"/>
    </source>
</evidence>
<sequence>MNGLDRSHTKALQKTIILLIIKYYIHQKISIEENYFKETTWSLNLYVIAIHTLNFVAQGSFLHSP</sequence>
<gene>
    <name evidence="1" type="ORF">SFRICE_003265</name>
</gene>
<protein>
    <submittedName>
        <fullName evidence="1">SFRICE_003265</fullName>
    </submittedName>
</protein>
<name>A0A2H1WIK1_SPOFR</name>
<organism evidence="1">
    <name type="scientific">Spodoptera frugiperda</name>
    <name type="common">Fall armyworm</name>
    <dbReference type="NCBI Taxonomy" id="7108"/>
    <lineage>
        <taxon>Eukaryota</taxon>
        <taxon>Metazoa</taxon>
        <taxon>Ecdysozoa</taxon>
        <taxon>Arthropoda</taxon>
        <taxon>Hexapoda</taxon>
        <taxon>Insecta</taxon>
        <taxon>Pterygota</taxon>
        <taxon>Neoptera</taxon>
        <taxon>Endopterygota</taxon>
        <taxon>Lepidoptera</taxon>
        <taxon>Glossata</taxon>
        <taxon>Ditrysia</taxon>
        <taxon>Noctuoidea</taxon>
        <taxon>Noctuidae</taxon>
        <taxon>Amphipyrinae</taxon>
        <taxon>Spodoptera</taxon>
    </lineage>
</organism>